<keyword evidence="2" id="KW-0560">Oxidoreductase</keyword>
<dbReference type="SUPFAM" id="SSF51735">
    <property type="entry name" value="NAD(P)-binding Rossmann-fold domains"/>
    <property type="match status" value="1"/>
</dbReference>
<dbReference type="PATRIC" id="fig|1276246.3.peg.236"/>
<dbReference type="InterPro" id="IPR036291">
    <property type="entry name" value="NAD(P)-bd_dom_sf"/>
</dbReference>
<dbReference type="AlphaFoldDB" id="W6A632"/>
<sequence length="342" mass="38680">MNVIFIGTGRICTWFLKDIKHSKYQNDINVIGVYNRNFAHAQDFATTWNIKTVYQNYQDIVKDKAKIDLIYIGTPDETHFQYAKFFLENNFNVFCEKPIALSLNEAKTLYQIAQTKKCLFFDGIKSGLSPAFQKAKQLINEGAIGNVYYLKAGFGKISTSGVIANPKAEEKTNGFHFGGGVYGLYLAYALGGMPSALTSMNQSYKNNKAIASQFYTVKHQSGIISNIIGSSNFTDELSNLVCGSKGYLKIGGNTQKYNQNYKKDIAHMAYTVSHFDFNNNLIKEYDFYFETEGEGLCLELDHVYELLKDQKYESPIVTKEISLKIIETLEKTNTSKIINLEM</sequence>
<protein>
    <submittedName>
        <fullName evidence="5">Uncharacterized protein</fullName>
    </submittedName>
</protein>
<dbReference type="InterPro" id="IPR050984">
    <property type="entry name" value="Gfo/Idh/MocA_domain"/>
</dbReference>
<dbReference type="PANTHER" id="PTHR22604:SF105">
    <property type="entry name" value="TRANS-1,2-DIHYDROBENZENE-1,2-DIOL DEHYDROGENASE"/>
    <property type="match status" value="1"/>
</dbReference>
<dbReference type="PANTHER" id="PTHR22604">
    <property type="entry name" value="OXIDOREDUCTASES"/>
    <property type="match status" value="1"/>
</dbReference>
<dbReference type="KEGG" id="scq:SCULI_v1c02370"/>
<dbReference type="GO" id="GO:0016491">
    <property type="term" value="F:oxidoreductase activity"/>
    <property type="evidence" value="ECO:0007669"/>
    <property type="project" value="UniProtKB-KW"/>
</dbReference>
<dbReference type="Pfam" id="PF01408">
    <property type="entry name" value="GFO_IDH_MocA"/>
    <property type="match status" value="1"/>
</dbReference>
<evidence type="ECO:0000256" key="1">
    <source>
        <dbReference type="ARBA" id="ARBA00010928"/>
    </source>
</evidence>
<dbReference type="InterPro" id="IPR055170">
    <property type="entry name" value="GFO_IDH_MocA-like_dom"/>
</dbReference>
<dbReference type="Gene3D" id="3.30.360.10">
    <property type="entry name" value="Dihydrodipicolinate Reductase, domain 2"/>
    <property type="match status" value="1"/>
</dbReference>
<reference evidence="5 6" key="1">
    <citation type="journal article" date="2014" name="Genome Biol. Evol.">
        <title>Molecular evolution of the substrate utilization strategies and putative virulence factors in mosquito-associated Spiroplasma species.</title>
        <authorList>
            <person name="Chang T.H."/>
            <person name="Lo W.S."/>
            <person name="Ku C."/>
            <person name="Chen L.L."/>
            <person name="Kuo C.H."/>
        </authorList>
    </citation>
    <scope>NUCLEOTIDE SEQUENCE [LARGE SCALE GENOMIC DNA]</scope>
    <source>
        <strain evidence="5">AES-1</strain>
    </source>
</reference>
<evidence type="ECO:0000259" key="4">
    <source>
        <dbReference type="Pfam" id="PF22725"/>
    </source>
</evidence>
<dbReference type="EMBL" id="CP006681">
    <property type="protein sequence ID" value="AHI52578.1"/>
    <property type="molecule type" value="Genomic_DNA"/>
</dbReference>
<feature type="domain" description="Gfo/Idh/MocA-like oxidoreductase N-terminal" evidence="3">
    <location>
        <begin position="1"/>
        <end position="121"/>
    </location>
</feature>
<feature type="domain" description="GFO/IDH/MocA-like oxidoreductase" evidence="4">
    <location>
        <begin position="132"/>
        <end position="248"/>
    </location>
</feature>
<dbReference type="Gene3D" id="3.40.50.720">
    <property type="entry name" value="NAD(P)-binding Rossmann-like Domain"/>
    <property type="match status" value="1"/>
</dbReference>
<dbReference type="SUPFAM" id="SSF55347">
    <property type="entry name" value="Glyceraldehyde-3-phosphate dehydrogenase-like, C-terminal domain"/>
    <property type="match status" value="1"/>
</dbReference>
<dbReference type="eggNOG" id="COG0673">
    <property type="taxonomic scope" value="Bacteria"/>
</dbReference>
<evidence type="ECO:0000259" key="3">
    <source>
        <dbReference type="Pfam" id="PF01408"/>
    </source>
</evidence>
<dbReference type="InterPro" id="IPR000683">
    <property type="entry name" value="Gfo/Idh/MocA-like_OxRdtase_N"/>
</dbReference>
<organism evidence="5 6">
    <name type="scientific">Spiroplasma culicicola AES-1</name>
    <dbReference type="NCBI Taxonomy" id="1276246"/>
    <lineage>
        <taxon>Bacteria</taxon>
        <taxon>Bacillati</taxon>
        <taxon>Mycoplasmatota</taxon>
        <taxon>Mollicutes</taxon>
        <taxon>Entomoplasmatales</taxon>
        <taxon>Spiroplasmataceae</taxon>
        <taxon>Spiroplasma</taxon>
    </lineage>
</organism>
<evidence type="ECO:0000313" key="5">
    <source>
        <dbReference type="EMBL" id="AHI52578.1"/>
    </source>
</evidence>
<dbReference type="HOGENOM" id="CLU_792032_0_0_14"/>
<comment type="similarity">
    <text evidence="1">Belongs to the Gfo/Idh/MocA family.</text>
</comment>
<name>W6A632_9MOLU</name>
<dbReference type="OrthoDB" id="251184at2"/>
<dbReference type="Pfam" id="PF22725">
    <property type="entry name" value="GFO_IDH_MocA_C3"/>
    <property type="match status" value="1"/>
</dbReference>
<dbReference type="GO" id="GO:0000166">
    <property type="term" value="F:nucleotide binding"/>
    <property type="evidence" value="ECO:0007669"/>
    <property type="project" value="InterPro"/>
</dbReference>
<proteinExistence type="inferred from homology"/>
<accession>W6A632</accession>
<dbReference type="RefSeq" id="WP_025362820.1">
    <property type="nucleotide sequence ID" value="NZ_CP006681.1"/>
</dbReference>
<dbReference type="Proteomes" id="UP000019267">
    <property type="component" value="Chromosome"/>
</dbReference>
<gene>
    <name evidence="5" type="ORF">SCULI_v1c02370</name>
</gene>
<dbReference type="STRING" id="1276246.SCULI_v1c02370"/>
<evidence type="ECO:0000313" key="6">
    <source>
        <dbReference type="Proteomes" id="UP000019267"/>
    </source>
</evidence>
<evidence type="ECO:0000256" key="2">
    <source>
        <dbReference type="ARBA" id="ARBA00023002"/>
    </source>
</evidence>
<keyword evidence="6" id="KW-1185">Reference proteome</keyword>